<comment type="caution">
    <text evidence="7">The sequence shown here is derived from an EMBL/GenBank/DDBJ whole genome shotgun (WGS) entry which is preliminary data.</text>
</comment>
<dbReference type="CDD" id="cd09272">
    <property type="entry name" value="RNase_HI_RT_Ty1"/>
    <property type="match status" value="1"/>
</dbReference>
<dbReference type="Pfam" id="PF13976">
    <property type="entry name" value="gag_pre-integrs"/>
    <property type="match status" value="1"/>
</dbReference>
<evidence type="ECO:0000313" key="8">
    <source>
        <dbReference type="Proteomes" id="UP000653305"/>
    </source>
</evidence>
<reference evidence="7" key="1">
    <citation type="submission" date="2020-07" db="EMBL/GenBank/DDBJ databases">
        <title>Ethylene signaling mediates host invasion by parasitic plants.</title>
        <authorList>
            <person name="Yoshida S."/>
        </authorList>
    </citation>
    <scope>NUCLEOTIDE SEQUENCE</scope>
    <source>
        <strain evidence="7">Okayama</strain>
    </source>
</reference>
<evidence type="ECO:0000259" key="6">
    <source>
        <dbReference type="PROSITE" id="PS50994"/>
    </source>
</evidence>
<dbReference type="PROSITE" id="PS50994">
    <property type="entry name" value="INTEGRASE"/>
    <property type="match status" value="1"/>
</dbReference>
<dbReference type="InterPro" id="IPR013103">
    <property type="entry name" value="RVT_2"/>
</dbReference>
<keyword evidence="1" id="KW-0645">Protease</keyword>
<keyword evidence="8" id="KW-1185">Reference proteome</keyword>
<protein>
    <submittedName>
        <fullName evidence="7">Uncharacterized mitochondrial protein atmg00810</fullName>
    </submittedName>
</protein>
<dbReference type="Gene3D" id="3.30.420.10">
    <property type="entry name" value="Ribonuclease H-like superfamily/Ribonuclease H"/>
    <property type="match status" value="1"/>
</dbReference>
<dbReference type="GO" id="GO:0004190">
    <property type="term" value="F:aspartic-type endopeptidase activity"/>
    <property type="evidence" value="ECO:0007669"/>
    <property type="project" value="UniProtKB-KW"/>
</dbReference>
<feature type="domain" description="Integrase catalytic" evidence="6">
    <location>
        <begin position="831"/>
        <end position="1008"/>
    </location>
</feature>
<dbReference type="OrthoDB" id="414945at2759"/>
<keyword evidence="4" id="KW-0378">Hydrolase</keyword>
<dbReference type="GO" id="GO:0046872">
    <property type="term" value="F:metal ion binding"/>
    <property type="evidence" value="ECO:0007669"/>
    <property type="project" value="UniProtKB-KW"/>
</dbReference>
<dbReference type="GO" id="GO:0003676">
    <property type="term" value="F:nucleic acid binding"/>
    <property type="evidence" value="ECO:0007669"/>
    <property type="project" value="InterPro"/>
</dbReference>
<dbReference type="InterPro" id="IPR025724">
    <property type="entry name" value="GAG-pre-integrase_dom"/>
</dbReference>
<dbReference type="Pfam" id="PF22936">
    <property type="entry name" value="Pol_BBD"/>
    <property type="match status" value="1"/>
</dbReference>
<evidence type="ECO:0000313" key="7">
    <source>
        <dbReference type="EMBL" id="GFP94834.1"/>
    </source>
</evidence>
<dbReference type="EMBL" id="BMAC01000366">
    <property type="protein sequence ID" value="GFP94834.1"/>
    <property type="molecule type" value="Genomic_DNA"/>
</dbReference>
<evidence type="ECO:0000256" key="5">
    <source>
        <dbReference type="SAM" id="MobiDB-lite"/>
    </source>
</evidence>
<gene>
    <name evidence="7" type="ORF">PHJA_001627800</name>
</gene>
<dbReference type="InterPro" id="IPR036397">
    <property type="entry name" value="RNaseH_sf"/>
</dbReference>
<name>A0A830CET6_9LAMI</name>
<dbReference type="GO" id="GO:0006508">
    <property type="term" value="P:proteolysis"/>
    <property type="evidence" value="ECO:0007669"/>
    <property type="project" value="UniProtKB-KW"/>
</dbReference>
<dbReference type="SUPFAM" id="SSF53098">
    <property type="entry name" value="Ribonuclease H-like"/>
    <property type="match status" value="1"/>
</dbReference>
<proteinExistence type="predicted"/>
<keyword evidence="2" id="KW-0479">Metal-binding</keyword>
<feature type="region of interest" description="Disordered" evidence="5">
    <location>
        <begin position="556"/>
        <end position="582"/>
    </location>
</feature>
<feature type="compositionally biased region" description="Low complexity" evidence="5">
    <location>
        <begin position="564"/>
        <end position="582"/>
    </location>
</feature>
<dbReference type="PANTHER" id="PTHR42648:SF26">
    <property type="entry name" value="INTEGRASE CATALYTIC DOMAIN-CONTAINING PROTEIN"/>
    <property type="match status" value="1"/>
</dbReference>
<dbReference type="InterPro" id="IPR043502">
    <property type="entry name" value="DNA/RNA_pol_sf"/>
</dbReference>
<dbReference type="GO" id="GO:0015074">
    <property type="term" value="P:DNA integration"/>
    <property type="evidence" value="ECO:0007669"/>
    <property type="project" value="InterPro"/>
</dbReference>
<dbReference type="InterPro" id="IPR039537">
    <property type="entry name" value="Retrotran_Ty1/copia-like"/>
</dbReference>
<evidence type="ECO:0000256" key="4">
    <source>
        <dbReference type="ARBA" id="ARBA00022801"/>
    </source>
</evidence>
<dbReference type="PANTHER" id="PTHR42648">
    <property type="entry name" value="TRANSPOSASE, PUTATIVE-RELATED"/>
    <property type="match status" value="1"/>
</dbReference>
<dbReference type="InterPro" id="IPR054722">
    <property type="entry name" value="PolX-like_BBD"/>
</dbReference>
<sequence length="1385" mass="154608">MQSPHWYQAMQREFSALLKNKTWNVCLLPAHKPLISCKWIFKAKRNADGSLARCKARLVARGYTQQPGLDYNETFSPVIKPATIRTILSIAISKLQGHGLVNWGTFSYLLASGHPELILHYFTGIKMVQHVPAIDQTADILTKPISGQSFMRFRDRLCVVPSLSLGLRGPMRSHAAMHMSYTCMVIHSQLSRNSQRSLSHTLSAPAPLTLMQTASFVPFTLLQLLTAFIKYWKSCFGFCFFDTDKVGAAGYYTLVPDFFKGDPFVSNDPKKPFDEWLKEHLPPNSFLNPKFIRRPPSLSRRYLHPALLFSCFGDIGRYPPSPNLSFVIIMSNSANDPLPVTTMINMMQNKLEASTYLMWRGQTIHIAECFDILGHLDGTTPAPSSTITPESGAATANPAYTTWLLKDKRLLSVIYTSLSADAASEVIDCTSANQAWEALESVYASASRSHQLREELLSLRRGDLSVEDYGKKFKHLCDQLQAIGRPIDVDDKRHWFLRGLGVQFAGFVDTRMAISPVLPLRDLLHQALQFDMMLKSMESSSPSPAFSAVRQNFQMAAPKPSPQPSSCTSQQHHSSRSGGNFNYGNNGSGLGASFNSSRRDNPGGGGFRCTPRCQICPGEHYADKFSKYLNALNSNSAAHLAQAFTSTCNVSDQTPDWYLDSGASAHMTNQHSALDTHESYSGNGSVIVGNGNVLNISHIGNAKISEDVKLLDVLVVPHITKNLLSISKLTADYPVDVIFSDKFFAIQNRLTKKILAQARCNQGLYLLGRGIPALVAAIQVKRLKAIFDLWHLRLGHGPFSVISLLNKQGCLSVTSVLPNPSLCSSCQLAKSKRIPFSLNDKRATAVLHLIHCDLWGPAPVSTSDGFKYYVAFVDDFSRFTWIYPLRAKFEFYDVFFRFHAFVCNQLSRTMKTFQSDGGTEFINGRVHDFMHLHGIHHRISCAYTPQQNGRAKRKHRHIFESGLSMLFHAQAPASLWFDAFSTAVYVINRLPSVILDNISPFQVLFGYPPSYDTFMSLVVVSIRIFVTMQLINWNLAVGLASFWFDELHFPFSWVPSVTKVTDLDISTFLDISSDSSLYLLLYVDDIIVTGNDLAAHRWFIAVTGDEFAIKDLGSLSYFLGLEVSHTITGLFVSQAKYALDILERADLVEAKPVFTLLAIGESLVNTGPAFKDPTLYRSLVGALQYLTITRPDLSYAVSSVSQLLQSPTEDHFLAVKRILRYVRCPDSSILGYSDADWACCVETRRSTYAYSIFLGGNLVSWSAKKQPTVARSSCESEYRALANAAAELVWVINLLRELRALPPTRPILLCDNKSAIFLSQNPVAHKRAKHIDLDYHFVRELVSSGRISTFSLIFSLRIFSRRVFLVRPLSFYGPSFACVFTPRSA</sequence>
<keyword evidence="3" id="KW-0064">Aspartyl protease</keyword>
<dbReference type="Pfam" id="PF00665">
    <property type="entry name" value="rve"/>
    <property type="match status" value="1"/>
</dbReference>
<dbReference type="Pfam" id="PF07727">
    <property type="entry name" value="RVT_2"/>
    <property type="match status" value="2"/>
</dbReference>
<dbReference type="Pfam" id="PF14223">
    <property type="entry name" value="Retrotran_gag_2"/>
    <property type="match status" value="1"/>
</dbReference>
<dbReference type="InterPro" id="IPR012337">
    <property type="entry name" value="RNaseH-like_sf"/>
</dbReference>
<evidence type="ECO:0000256" key="3">
    <source>
        <dbReference type="ARBA" id="ARBA00022750"/>
    </source>
</evidence>
<accession>A0A830CET6</accession>
<dbReference type="Proteomes" id="UP000653305">
    <property type="component" value="Unassembled WGS sequence"/>
</dbReference>
<evidence type="ECO:0000256" key="1">
    <source>
        <dbReference type="ARBA" id="ARBA00022670"/>
    </source>
</evidence>
<dbReference type="InterPro" id="IPR001584">
    <property type="entry name" value="Integrase_cat-core"/>
</dbReference>
<organism evidence="7 8">
    <name type="scientific">Phtheirospermum japonicum</name>
    <dbReference type="NCBI Taxonomy" id="374723"/>
    <lineage>
        <taxon>Eukaryota</taxon>
        <taxon>Viridiplantae</taxon>
        <taxon>Streptophyta</taxon>
        <taxon>Embryophyta</taxon>
        <taxon>Tracheophyta</taxon>
        <taxon>Spermatophyta</taxon>
        <taxon>Magnoliopsida</taxon>
        <taxon>eudicotyledons</taxon>
        <taxon>Gunneridae</taxon>
        <taxon>Pentapetalae</taxon>
        <taxon>asterids</taxon>
        <taxon>lamiids</taxon>
        <taxon>Lamiales</taxon>
        <taxon>Orobanchaceae</taxon>
        <taxon>Orobanchaceae incertae sedis</taxon>
        <taxon>Phtheirospermum</taxon>
    </lineage>
</organism>
<dbReference type="SUPFAM" id="SSF56672">
    <property type="entry name" value="DNA/RNA polymerases"/>
    <property type="match status" value="1"/>
</dbReference>
<evidence type="ECO:0000256" key="2">
    <source>
        <dbReference type="ARBA" id="ARBA00022723"/>
    </source>
</evidence>